<evidence type="ECO:0000256" key="1">
    <source>
        <dbReference type="ARBA" id="ARBA00001946"/>
    </source>
</evidence>
<keyword evidence="6" id="KW-0547">Nucleotide-binding</keyword>
<accession>A0A7J7IZK4</accession>
<dbReference type="OrthoDB" id="7249367at2759"/>
<evidence type="ECO:0000259" key="10">
    <source>
        <dbReference type="Pfam" id="PF03281"/>
    </source>
</evidence>
<dbReference type="Proteomes" id="UP000593567">
    <property type="component" value="Unassembled WGS sequence"/>
</dbReference>
<dbReference type="PANTHER" id="PTHR10656">
    <property type="entry name" value="CELL FATE DETERMINING PROTEIN MAB21-RELATED"/>
    <property type="match status" value="1"/>
</dbReference>
<comment type="caution">
    <text evidence="12">The sequence shown here is derived from an EMBL/GenBank/DDBJ whole genome shotgun (WGS) entry which is preliminary data.</text>
</comment>
<keyword evidence="5" id="KW-0479">Metal-binding</keyword>
<keyword evidence="13" id="KW-1185">Reference proteome</keyword>
<feature type="region of interest" description="Disordered" evidence="9">
    <location>
        <begin position="435"/>
        <end position="455"/>
    </location>
</feature>
<feature type="compositionally biased region" description="Polar residues" evidence="9">
    <location>
        <begin position="473"/>
        <end position="494"/>
    </location>
</feature>
<feature type="domain" description="Mab-21-like nucleotidyltransferase" evidence="10">
    <location>
        <begin position="98"/>
        <end position="304"/>
    </location>
</feature>
<dbReference type="EMBL" id="VXIV02003235">
    <property type="protein sequence ID" value="KAF6019353.1"/>
    <property type="molecule type" value="Genomic_DNA"/>
</dbReference>
<feature type="region of interest" description="Disordered" evidence="9">
    <location>
        <begin position="196"/>
        <end position="217"/>
    </location>
</feature>
<name>A0A7J7IZK4_BUGNE</name>
<dbReference type="AlphaFoldDB" id="A0A7J7IZK4"/>
<dbReference type="Gene3D" id="3.30.460.90">
    <property type="match status" value="1"/>
</dbReference>
<evidence type="ECO:0000313" key="12">
    <source>
        <dbReference type="EMBL" id="KAF6019353.1"/>
    </source>
</evidence>
<feature type="compositionally biased region" description="Polar residues" evidence="9">
    <location>
        <begin position="599"/>
        <end position="609"/>
    </location>
</feature>
<proteinExistence type="inferred from homology"/>
<comment type="similarity">
    <text evidence="2">Belongs to the mab-21 family.</text>
</comment>
<evidence type="ECO:0000256" key="8">
    <source>
        <dbReference type="ARBA" id="ARBA00022842"/>
    </source>
</evidence>
<feature type="compositionally biased region" description="Low complexity" evidence="9">
    <location>
        <begin position="575"/>
        <end position="592"/>
    </location>
</feature>
<dbReference type="GO" id="GO:0005524">
    <property type="term" value="F:ATP binding"/>
    <property type="evidence" value="ECO:0007669"/>
    <property type="project" value="UniProtKB-KW"/>
</dbReference>
<keyword evidence="4" id="KW-0548">Nucleotidyltransferase</keyword>
<evidence type="ECO:0000256" key="6">
    <source>
        <dbReference type="ARBA" id="ARBA00022741"/>
    </source>
</evidence>
<dbReference type="Pfam" id="PF03281">
    <property type="entry name" value="Mab-21"/>
    <property type="match status" value="1"/>
</dbReference>
<feature type="region of interest" description="Disordered" evidence="9">
    <location>
        <begin position="473"/>
        <end position="610"/>
    </location>
</feature>
<feature type="compositionally biased region" description="Basic and acidic residues" evidence="9">
    <location>
        <begin position="445"/>
        <end position="454"/>
    </location>
</feature>
<sequence>MFSTRRRYDGSTKQKKEPKPIITHFNIDPEGGDKFRKLRDDELGRLHDKLNELNDKVTKICAYENEFKLELVNELVNQLKKTTLKGYLFKKFNTGSAYERVQAGEPKDFDVLFFLNVKKWTWVVQDDPEKPSYCWITRGNPRPDDNPNSFDHLLDNQGRLSSLKVRKLFASRIDKFIRKYCPLEFEYKSRVPPGTVKTDEEEAGAVGGAVGSDVDGADSHVTTRKEKYKVVVTRKYQGPATTLLVECNNMEFTIDLVNSLHGMHIRSGEKCDFVAKPYDKQMAFNTKYGHLWRKAYSRSESGFLKTISDDNGIHRKLLRIFKTLRANQPQLKLLKSYVFKNLLFYSSKLKDREWKEKDLANRFIDMVIALRNCLAAHKLPAFFDEEINLLSQKADEYKEEHLKHIVGYLRRIANKVLKLSLLGIDGYVELLSVKPLPSPPPTKTRAADHEDAPPTKKALVQGETTEKNLANTQQTVNNKTATKQSSAENQNSSKKVIESAGKRKYLKRPPKKFGKMRRRVQKSSEKSDNENLVGNLVSHSSEKSKRRQQQQSSAGKERSSAGKERSSAGKERSSAGKGRSSAGKGRSSAMKGRSPAGKESSSARNQFNLNDDYMDLLEDMIGSL</sequence>
<reference evidence="12" key="1">
    <citation type="submission" date="2020-06" db="EMBL/GenBank/DDBJ databases">
        <title>Draft genome of Bugula neritina, a colonial animal packing powerful symbionts and potential medicines.</title>
        <authorList>
            <person name="Rayko M."/>
        </authorList>
    </citation>
    <scope>NUCLEOTIDE SEQUENCE [LARGE SCALE GENOMIC DNA]</scope>
    <source>
        <strain evidence="12">Kwan_BN1</strain>
    </source>
</reference>
<dbReference type="Gene3D" id="1.10.1410.40">
    <property type="match status" value="1"/>
</dbReference>
<evidence type="ECO:0000256" key="3">
    <source>
        <dbReference type="ARBA" id="ARBA00022679"/>
    </source>
</evidence>
<dbReference type="Pfam" id="PF20266">
    <property type="entry name" value="Mab-21_C"/>
    <property type="match status" value="1"/>
</dbReference>
<feature type="compositionally biased region" description="Basic and acidic residues" evidence="9">
    <location>
        <begin position="555"/>
        <end position="574"/>
    </location>
</feature>
<dbReference type="InterPro" id="IPR046903">
    <property type="entry name" value="Mab-21-like_nuc_Trfase"/>
</dbReference>
<evidence type="ECO:0000256" key="2">
    <source>
        <dbReference type="ARBA" id="ARBA00008307"/>
    </source>
</evidence>
<feature type="compositionally biased region" description="Basic residues" evidence="9">
    <location>
        <begin position="502"/>
        <end position="521"/>
    </location>
</feature>
<keyword evidence="3" id="KW-0808">Transferase</keyword>
<evidence type="ECO:0000259" key="11">
    <source>
        <dbReference type="Pfam" id="PF20266"/>
    </source>
</evidence>
<evidence type="ECO:0000256" key="5">
    <source>
        <dbReference type="ARBA" id="ARBA00022723"/>
    </source>
</evidence>
<protein>
    <submittedName>
        <fullName evidence="12">Uncharacterized protein</fullName>
    </submittedName>
</protein>
<evidence type="ECO:0000313" key="13">
    <source>
        <dbReference type="Proteomes" id="UP000593567"/>
    </source>
</evidence>
<keyword evidence="7" id="KW-0067">ATP-binding</keyword>
<keyword evidence="8" id="KW-0460">Magnesium</keyword>
<evidence type="ECO:0000256" key="7">
    <source>
        <dbReference type="ARBA" id="ARBA00022840"/>
    </source>
</evidence>
<dbReference type="GO" id="GO:0046872">
    <property type="term" value="F:metal ion binding"/>
    <property type="evidence" value="ECO:0007669"/>
    <property type="project" value="UniProtKB-KW"/>
</dbReference>
<dbReference type="PANTHER" id="PTHR10656:SF42">
    <property type="entry name" value="CYCLIC GMP-AMP SYNTHASE-LIKE PROTEIN-RELATED"/>
    <property type="match status" value="1"/>
</dbReference>
<dbReference type="GO" id="GO:0016779">
    <property type="term" value="F:nucleotidyltransferase activity"/>
    <property type="evidence" value="ECO:0007669"/>
    <property type="project" value="UniProtKB-KW"/>
</dbReference>
<feature type="domain" description="Mab-21-like HhH/H2TH-like" evidence="11">
    <location>
        <begin position="315"/>
        <end position="404"/>
    </location>
</feature>
<dbReference type="SMART" id="SM01265">
    <property type="entry name" value="Mab-21"/>
    <property type="match status" value="1"/>
</dbReference>
<dbReference type="InterPro" id="IPR024810">
    <property type="entry name" value="MAB21L/cGLR"/>
</dbReference>
<evidence type="ECO:0000256" key="9">
    <source>
        <dbReference type="SAM" id="MobiDB-lite"/>
    </source>
</evidence>
<evidence type="ECO:0000256" key="4">
    <source>
        <dbReference type="ARBA" id="ARBA00022695"/>
    </source>
</evidence>
<dbReference type="InterPro" id="IPR046906">
    <property type="entry name" value="Mab-21_HhH/H2TH-like"/>
</dbReference>
<gene>
    <name evidence="12" type="ORF">EB796_022320</name>
</gene>
<comment type="cofactor">
    <cofactor evidence="1">
        <name>Mg(2+)</name>
        <dbReference type="ChEBI" id="CHEBI:18420"/>
    </cofactor>
</comment>
<organism evidence="12 13">
    <name type="scientific">Bugula neritina</name>
    <name type="common">Brown bryozoan</name>
    <name type="synonym">Sertularia neritina</name>
    <dbReference type="NCBI Taxonomy" id="10212"/>
    <lineage>
        <taxon>Eukaryota</taxon>
        <taxon>Metazoa</taxon>
        <taxon>Spiralia</taxon>
        <taxon>Lophotrochozoa</taxon>
        <taxon>Bryozoa</taxon>
        <taxon>Gymnolaemata</taxon>
        <taxon>Cheilostomatida</taxon>
        <taxon>Flustrina</taxon>
        <taxon>Buguloidea</taxon>
        <taxon>Bugulidae</taxon>
        <taxon>Bugula</taxon>
    </lineage>
</organism>